<name>A0AAP9JB83_LEULA</name>
<evidence type="ECO:0000313" key="3">
    <source>
        <dbReference type="Proteomes" id="UP000321298"/>
    </source>
</evidence>
<feature type="domain" description="YdhG-like" evidence="1">
    <location>
        <begin position="69"/>
        <end position="161"/>
    </location>
</feature>
<organism evidence="2 3">
    <name type="scientific">Leuconostoc lactis</name>
    <dbReference type="NCBI Taxonomy" id="1246"/>
    <lineage>
        <taxon>Bacteria</taxon>
        <taxon>Bacillati</taxon>
        <taxon>Bacillota</taxon>
        <taxon>Bacilli</taxon>
        <taxon>Lactobacillales</taxon>
        <taxon>Lactobacillaceae</taxon>
        <taxon>Leuconostoc</taxon>
    </lineage>
</organism>
<dbReference type="SUPFAM" id="SSF159888">
    <property type="entry name" value="YdhG-like"/>
    <property type="match status" value="1"/>
</dbReference>
<protein>
    <recommendedName>
        <fullName evidence="1">YdhG-like domain-containing protein</fullName>
    </recommendedName>
</protein>
<proteinExistence type="predicted"/>
<dbReference type="InterPro" id="IPR014922">
    <property type="entry name" value="YdhG-like"/>
</dbReference>
<dbReference type="Gene3D" id="3.90.1150.200">
    <property type="match status" value="1"/>
</dbReference>
<reference evidence="2 3" key="1">
    <citation type="submission" date="2019-06" db="EMBL/GenBank/DDBJ databases">
        <title>Genome analyses of bacteria isolated from kimchi.</title>
        <authorList>
            <person name="Lee S."/>
            <person name="Ahn S."/>
            <person name="Roh S."/>
        </authorList>
    </citation>
    <scope>NUCLEOTIDE SEQUENCE [LARGE SCALE GENOMIC DNA]</scope>
    <source>
        <strain evidence="2 3">CBA3625</strain>
    </source>
</reference>
<dbReference type="AlphaFoldDB" id="A0AAP9JB83"/>
<dbReference type="EMBL" id="CP042387">
    <property type="protein sequence ID" value="QEA44468.1"/>
    <property type="molecule type" value="Genomic_DNA"/>
</dbReference>
<sequence>MWRWLRASTLRVSASAGNQVEPRASVLMSIDFGIGTFFVWMQKGQIVMTPAKEFEAYFDDPDIPEQHLAQLQRVRQFVHEIYPDITERVAYAMPGFYPVEGKKVTETLLFVMAQKNWLGIYALPEFNVTYQDFLTAEHLQMGKGSIQVPYDYPADKLRTLVGKIMLYNLKRFHFNVPATTLQFA</sequence>
<dbReference type="Pfam" id="PF08818">
    <property type="entry name" value="DUF1801"/>
    <property type="match status" value="1"/>
</dbReference>
<dbReference type="Proteomes" id="UP000321298">
    <property type="component" value="Chromosome"/>
</dbReference>
<evidence type="ECO:0000313" key="2">
    <source>
        <dbReference type="EMBL" id="QEA44468.1"/>
    </source>
</evidence>
<accession>A0AAP9JB83</accession>
<gene>
    <name evidence="2" type="ORF">FGL83_07175</name>
</gene>
<evidence type="ECO:0000259" key="1">
    <source>
        <dbReference type="Pfam" id="PF08818"/>
    </source>
</evidence>
<keyword evidence="3" id="KW-1185">Reference proteome</keyword>